<dbReference type="GO" id="GO:0000287">
    <property type="term" value="F:magnesium ion binding"/>
    <property type="evidence" value="ECO:0007669"/>
    <property type="project" value="UniProtKB-UniRule"/>
</dbReference>
<dbReference type="PANTHER" id="PTHR11241:SF0">
    <property type="entry name" value="DEOXYURIDINE 5'-TRIPHOSPHATE NUCLEOTIDOHYDROLASE"/>
    <property type="match status" value="1"/>
</dbReference>
<dbReference type="InterPro" id="IPR036157">
    <property type="entry name" value="dUTPase-like_sf"/>
</dbReference>
<dbReference type="GO" id="GO:0006226">
    <property type="term" value="P:dUMP biosynthetic process"/>
    <property type="evidence" value="ECO:0007669"/>
    <property type="project" value="UniProtKB-UniRule"/>
</dbReference>
<dbReference type="Proteomes" id="UP000253792">
    <property type="component" value="Unassembled WGS sequence"/>
</dbReference>
<accession>A0A369L7R7</accession>
<keyword evidence="5 8" id="KW-0460">Magnesium</keyword>
<dbReference type="AlphaFoldDB" id="A0A369L7R7"/>
<gene>
    <name evidence="8" type="primary">dut</name>
    <name evidence="10" type="ORF">C1880_06745</name>
</gene>
<dbReference type="NCBIfam" id="NF001862">
    <property type="entry name" value="PRK00601.1"/>
    <property type="match status" value="1"/>
</dbReference>
<evidence type="ECO:0000256" key="6">
    <source>
        <dbReference type="ARBA" id="ARBA00023080"/>
    </source>
</evidence>
<evidence type="ECO:0000256" key="7">
    <source>
        <dbReference type="ARBA" id="ARBA00047686"/>
    </source>
</evidence>
<dbReference type="UniPathway" id="UPA00610">
    <property type="reaction ID" value="UER00666"/>
</dbReference>
<evidence type="ECO:0000256" key="2">
    <source>
        <dbReference type="ARBA" id="ARBA00006581"/>
    </source>
</evidence>
<dbReference type="HAMAP" id="MF_00116">
    <property type="entry name" value="dUTPase_bact"/>
    <property type="match status" value="1"/>
</dbReference>
<evidence type="ECO:0000313" key="10">
    <source>
        <dbReference type="EMBL" id="RDB55380.1"/>
    </source>
</evidence>
<keyword evidence="11" id="KW-1185">Reference proteome</keyword>
<dbReference type="Gene3D" id="2.70.40.10">
    <property type="match status" value="1"/>
</dbReference>
<reference evidence="10 11" key="1">
    <citation type="journal article" date="2018" name="Elife">
        <title>Discovery and characterization of a prevalent human gut bacterial enzyme sufficient for the inactivation of a family of plant toxins.</title>
        <authorList>
            <person name="Koppel N."/>
            <person name="Bisanz J.E."/>
            <person name="Pandelia M.E."/>
            <person name="Turnbaugh P.J."/>
            <person name="Balskus E.P."/>
        </authorList>
    </citation>
    <scope>NUCLEOTIDE SEQUENCE [LARGE SCALE GENOMIC DNA]</scope>
    <source>
        <strain evidence="11">anaerobia AP69FAA</strain>
    </source>
</reference>
<feature type="domain" description="dUTPase-like" evidence="9">
    <location>
        <begin position="14"/>
        <end position="145"/>
    </location>
</feature>
<organism evidence="10 11">
    <name type="scientific">Senegalimassilia anaerobia</name>
    <dbReference type="NCBI Taxonomy" id="1473216"/>
    <lineage>
        <taxon>Bacteria</taxon>
        <taxon>Bacillati</taxon>
        <taxon>Actinomycetota</taxon>
        <taxon>Coriobacteriia</taxon>
        <taxon>Coriobacteriales</taxon>
        <taxon>Coriobacteriaceae</taxon>
        <taxon>Senegalimassilia</taxon>
    </lineage>
</organism>
<dbReference type="SUPFAM" id="SSF51283">
    <property type="entry name" value="dUTPase-like"/>
    <property type="match status" value="1"/>
</dbReference>
<feature type="binding site" evidence="8">
    <location>
        <begin position="65"/>
        <end position="67"/>
    </location>
    <ligand>
        <name>substrate</name>
    </ligand>
</feature>
<comment type="caution">
    <text evidence="8">Lacks conserved residue(s) required for the propagation of feature annotation.</text>
</comment>
<dbReference type="STRING" id="1034345.GCA_000236865_00196"/>
<keyword evidence="6 8" id="KW-0546">Nucleotide metabolism</keyword>
<sequence length="148" mass="15990">MDNVRIPIKMLSRDAQIPHTAYNGDAGVDLRSVERIVLKPHERAMVATGLAIALPEGYAGFVLPRSGLAAKHGISIVNAPGLIDSNYRGELKVILLNTDPNDSFAIEIGDRIAQLIVMPIPTINFEQVEELTESQRGESGFGSSGIRN</sequence>
<name>A0A369L7R7_9ACTN</name>
<comment type="function">
    <text evidence="8">This enzyme is involved in nucleotide metabolism: it produces dUMP, the immediate precursor of thymidine nucleotides and it decreases the intracellular concentration of dUTP so that uracil cannot be incorporated into DNA.</text>
</comment>
<feature type="binding site" evidence="8">
    <location>
        <position position="78"/>
    </location>
    <ligand>
        <name>substrate</name>
    </ligand>
</feature>
<evidence type="ECO:0000256" key="5">
    <source>
        <dbReference type="ARBA" id="ARBA00022842"/>
    </source>
</evidence>
<dbReference type="InterPro" id="IPR029054">
    <property type="entry name" value="dUTPase-like"/>
</dbReference>
<evidence type="ECO:0000256" key="8">
    <source>
        <dbReference type="HAMAP-Rule" id="MF_00116"/>
    </source>
</evidence>
<dbReference type="Pfam" id="PF00692">
    <property type="entry name" value="dUTPase"/>
    <property type="match status" value="1"/>
</dbReference>
<dbReference type="GO" id="GO:0046081">
    <property type="term" value="P:dUTP catabolic process"/>
    <property type="evidence" value="ECO:0007669"/>
    <property type="project" value="InterPro"/>
</dbReference>
<evidence type="ECO:0000259" key="9">
    <source>
        <dbReference type="Pfam" id="PF00692"/>
    </source>
</evidence>
<dbReference type="PANTHER" id="PTHR11241">
    <property type="entry name" value="DEOXYURIDINE 5'-TRIPHOSPHATE NUCLEOTIDOHYDROLASE"/>
    <property type="match status" value="1"/>
</dbReference>
<comment type="catalytic activity">
    <reaction evidence="7 8">
        <text>dUTP + H2O = dUMP + diphosphate + H(+)</text>
        <dbReference type="Rhea" id="RHEA:10248"/>
        <dbReference type="ChEBI" id="CHEBI:15377"/>
        <dbReference type="ChEBI" id="CHEBI:15378"/>
        <dbReference type="ChEBI" id="CHEBI:33019"/>
        <dbReference type="ChEBI" id="CHEBI:61555"/>
        <dbReference type="ChEBI" id="CHEBI:246422"/>
        <dbReference type="EC" id="3.6.1.23"/>
    </reaction>
</comment>
<evidence type="ECO:0000256" key="1">
    <source>
        <dbReference type="ARBA" id="ARBA00001946"/>
    </source>
</evidence>
<dbReference type="EC" id="3.6.1.23" evidence="8"/>
<keyword evidence="3 8" id="KW-0479">Metal-binding</keyword>
<dbReference type="NCBIfam" id="TIGR00576">
    <property type="entry name" value="dut"/>
    <property type="match status" value="1"/>
</dbReference>
<dbReference type="InterPro" id="IPR008181">
    <property type="entry name" value="dUTPase"/>
</dbReference>
<evidence type="ECO:0000256" key="4">
    <source>
        <dbReference type="ARBA" id="ARBA00022801"/>
    </source>
</evidence>
<dbReference type="RefSeq" id="WP_114620805.1">
    <property type="nucleotide sequence ID" value="NZ_PPTP01000005.1"/>
</dbReference>
<dbReference type="EMBL" id="PPTP01000005">
    <property type="protein sequence ID" value="RDB55380.1"/>
    <property type="molecule type" value="Genomic_DNA"/>
</dbReference>
<protein>
    <recommendedName>
        <fullName evidence="8">Deoxyuridine 5'-triphosphate nucleotidohydrolase</fullName>
        <shortName evidence="8">dUTPase</shortName>
        <ecNumber evidence="8">3.6.1.23</ecNumber>
    </recommendedName>
    <alternativeName>
        <fullName evidence="8">dUTP pyrophosphatase</fullName>
    </alternativeName>
</protein>
<dbReference type="GO" id="GO:0004170">
    <property type="term" value="F:dUTP diphosphatase activity"/>
    <property type="evidence" value="ECO:0007669"/>
    <property type="project" value="UniProtKB-UniRule"/>
</dbReference>
<dbReference type="InterPro" id="IPR033704">
    <property type="entry name" value="dUTPase_trimeric"/>
</dbReference>
<proteinExistence type="inferred from homology"/>
<feature type="binding site" evidence="8">
    <location>
        <begin position="82"/>
        <end position="84"/>
    </location>
    <ligand>
        <name>substrate</name>
    </ligand>
</feature>
<evidence type="ECO:0000256" key="3">
    <source>
        <dbReference type="ARBA" id="ARBA00022723"/>
    </source>
</evidence>
<evidence type="ECO:0000313" key="11">
    <source>
        <dbReference type="Proteomes" id="UP000253792"/>
    </source>
</evidence>
<dbReference type="CDD" id="cd07557">
    <property type="entry name" value="trimeric_dUTPase"/>
    <property type="match status" value="1"/>
</dbReference>
<dbReference type="FunFam" id="2.70.40.10:FF:000008">
    <property type="entry name" value="Deoxyuridine 5'-triphosphate nucleotidohydrolase"/>
    <property type="match status" value="1"/>
</dbReference>
<comment type="similarity">
    <text evidence="2 8">Belongs to the dUTPase family.</text>
</comment>
<dbReference type="OrthoDB" id="9809956at2"/>
<comment type="cofactor">
    <cofactor evidence="1 8">
        <name>Mg(2+)</name>
        <dbReference type="ChEBI" id="CHEBI:18420"/>
    </cofactor>
</comment>
<keyword evidence="4 8" id="KW-0378">Hydrolase</keyword>
<comment type="caution">
    <text evidence="10">The sequence shown here is derived from an EMBL/GenBank/DDBJ whole genome shotgun (WGS) entry which is preliminary data.</text>
</comment>
<comment type="pathway">
    <text evidence="8">Pyrimidine metabolism; dUMP biosynthesis; dUMP from dCTP (dUTP route): step 2/2.</text>
</comment>